<dbReference type="AlphaFoldDB" id="A0AA85K249"/>
<evidence type="ECO:0000313" key="3">
    <source>
        <dbReference type="WBParaSite" id="TREG1_56640.1"/>
    </source>
</evidence>
<reference evidence="3" key="2">
    <citation type="submission" date="2023-11" db="UniProtKB">
        <authorList>
            <consortium name="WormBaseParasite"/>
        </authorList>
    </citation>
    <scope>IDENTIFICATION</scope>
</reference>
<proteinExistence type="predicted"/>
<evidence type="ECO:0008006" key="4">
    <source>
        <dbReference type="Google" id="ProtNLM"/>
    </source>
</evidence>
<keyword evidence="2" id="KW-1185">Reference proteome</keyword>
<keyword evidence="1" id="KW-0732">Signal</keyword>
<accession>A0AA85K249</accession>
<evidence type="ECO:0000313" key="2">
    <source>
        <dbReference type="Proteomes" id="UP000050795"/>
    </source>
</evidence>
<reference evidence="2" key="1">
    <citation type="submission" date="2022-06" db="EMBL/GenBank/DDBJ databases">
        <authorList>
            <person name="Berger JAMES D."/>
            <person name="Berger JAMES D."/>
        </authorList>
    </citation>
    <scope>NUCLEOTIDE SEQUENCE [LARGE SCALE GENOMIC DNA]</scope>
</reference>
<name>A0AA85K249_TRIRE</name>
<feature type="signal peptide" evidence="1">
    <location>
        <begin position="1"/>
        <end position="24"/>
    </location>
</feature>
<evidence type="ECO:0000256" key="1">
    <source>
        <dbReference type="SAM" id="SignalP"/>
    </source>
</evidence>
<dbReference type="Proteomes" id="UP000050795">
    <property type="component" value="Unassembled WGS sequence"/>
</dbReference>
<protein>
    <recommendedName>
        <fullName evidence="4">DUF753 domain-containing protein</fullName>
    </recommendedName>
</protein>
<feature type="chain" id="PRO_5041722004" description="DUF753 domain-containing protein" evidence="1">
    <location>
        <begin position="25"/>
        <end position="202"/>
    </location>
</feature>
<dbReference type="WBParaSite" id="TREG1_56640.1">
    <property type="protein sequence ID" value="TREG1_56640.1"/>
    <property type="gene ID" value="TREG1_56640"/>
</dbReference>
<sequence>MFKLSTYLAIMLLVHSTLIKGTESVKCYKCDNCAIVNPSTPTATDCGICMTQFQKSGVVNRFCARDNKELPPGAQPSDVIRFCSNDLCNSLQKPNKNSQDGNTKCYKCDNCRTVGSDTTVASNCGACLTQFQKSGVINRYCVRDSRELPANHQRSDTLVYCHSDTCNSLLEPPKNSQCQLLPRGHVYATTILVTAYLVILRF</sequence>
<organism evidence="2 3">
    <name type="scientific">Trichobilharzia regenti</name>
    <name type="common">Nasal bird schistosome</name>
    <dbReference type="NCBI Taxonomy" id="157069"/>
    <lineage>
        <taxon>Eukaryota</taxon>
        <taxon>Metazoa</taxon>
        <taxon>Spiralia</taxon>
        <taxon>Lophotrochozoa</taxon>
        <taxon>Platyhelminthes</taxon>
        <taxon>Trematoda</taxon>
        <taxon>Digenea</taxon>
        <taxon>Strigeidida</taxon>
        <taxon>Schistosomatoidea</taxon>
        <taxon>Schistosomatidae</taxon>
        <taxon>Trichobilharzia</taxon>
    </lineage>
</organism>